<evidence type="ECO:0000313" key="3">
    <source>
        <dbReference type="Proteomes" id="UP001431449"/>
    </source>
</evidence>
<proteinExistence type="predicted"/>
<dbReference type="Pfam" id="PF14316">
    <property type="entry name" value="DUF4381"/>
    <property type="match status" value="1"/>
</dbReference>
<evidence type="ECO:0000313" key="2">
    <source>
        <dbReference type="EMBL" id="MCK7594561.1"/>
    </source>
</evidence>
<reference evidence="2" key="1">
    <citation type="submission" date="2022-04" db="EMBL/GenBank/DDBJ databases">
        <title>Lysobacter sp. CAU 1642 isolated from sea sand.</title>
        <authorList>
            <person name="Kim W."/>
        </authorList>
    </citation>
    <scope>NUCLEOTIDE SEQUENCE</scope>
    <source>
        <strain evidence="2">CAU 1642</strain>
    </source>
</reference>
<dbReference type="RefSeq" id="WP_248210052.1">
    <property type="nucleotide sequence ID" value="NZ_JALNMH010000010.1"/>
</dbReference>
<feature type="transmembrane region" description="Helical" evidence="1">
    <location>
        <begin position="24"/>
        <end position="44"/>
    </location>
</feature>
<keyword evidence="1" id="KW-0472">Membrane</keyword>
<evidence type="ECO:0000256" key="1">
    <source>
        <dbReference type="SAM" id="Phobius"/>
    </source>
</evidence>
<dbReference type="EMBL" id="JALNMH010000010">
    <property type="protein sequence ID" value="MCK7594561.1"/>
    <property type="molecule type" value="Genomic_DNA"/>
</dbReference>
<name>A0ABT0GJ43_9GAMM</name>
<gene>
    <name evidence="2" type="ORF">M0G41_12885</name>
</gene>
<keyword evidence="3" id="KW-1185">Reference proteome</keyword>
<accession>A0ABT0GJ43</accession>
<protein>
    <submittedName>
        <fullName evidence="2">DUF4381 domain-containing protein</fullName>
    </submittedName>
</protein>
<comment type="caution">
    <text evidence="2">The sequence shown here is derived from an EMBL/GenBank/DDBJ whole genome shotgun (WGS) entry which is preliminary data.</text>
</comment>
<sequence>MGSTLPLRDIHLPPEPGWWPPAPGWWMLALCLVGVLILLAVLAWRSLQRARLRRQRLAVLEGLLREAGEPAIDRIRACAEALRRVAASEAPECARLNGEEWLAWLDRDLPGKPFSEGPGRALLDAPYRPSAEPQQAESLVRLVRQRLRGDFR</sequence>
<keyword evidence="1" id="KW-1133">Transmembrane helix</keyword>
<organism evidence="2 3">
    <name type="scientific">Pseudomarimonas salicorniae</name>
    <dbReference type="NCBI Taxonomy" id="2933270"/>
    <lineage>
        <taxon>Bacteria</taxon>
        <taxon>Pseudomonadati</taxon>
        <taxon>Pseudomonadota</taxon>
        <taxon>Gammaproteobacteria</taxon>
        <taxon>Lysobacterales</taxon>
        <taxon>Lysobacteraceae</taxon>
        <taxon>Pseudomarimonas</taxon>
    </lineage>
</organism>
<dbReference type="InterPro" id="IPR025489">
    <property type="entry name" value="DUF4381"/>
</dbReference>
<keyword evidence="1" id="KW-0812">Transmembrane</keyword>
<dbReference type="Proteomes" id="UP001431449">
    <property type="component" value="Unassembled WGS sequence"/>
</dbReference>